<keyword evidence="4" id="KW-1185">Reference proteome</keyword>
<evidence type="ECO:0000313" key="3">
    <source>
        <dbReference type="EMBL" id="OHE98100.1"/>
    </source>
</evidence>
<dbReference type="GeneID" id="34559763"/>
<feature type="transmembrane region" description="Helical" evidence="1">
    <location>
        <begin position="73"/>
        <end position="93"/>
    </location>
</feature>
<evidence type="ECO:0000256" key="1">
    <source>
        <dbReference type="SAM" id="Phobius"/>
    </source>
</evidence>
<organism evidence="3 4">
    <name type="scientific">Colletotrichum orchidophilum</name>
    <dbReference type="NCBI Taxonomy" id="1209926"/>
    <lineage>
        <taxon>Eukaryota</taxon>
        <taxon>Fungi</taxon>
        <taxon>Dikarya</taxon>
        <taxon>Ascomycota</taxon>
        <taxon>Pezizomycotina</taxon>
        <taxon>Sordariomycetes</taxon>
        <taxon>Hypocreomycetidae</taxon>
        <taxon>Glomerellales</taxon>
        <taxon>Glomerellaceae</taxon>
        <taxon>Colletotrichum</taxon>
    </lineage>
</organism>
<proteinExistence type="predicted"/>
<accession>A0A1G4B9L0</accession>
<dbReference type="EMBL" id="MJBS01000050">
    <property type="protein sequence ID" value="OHE98100.1"/>
    <property type="molecule type" value="Genomic_DNA"/>
</dbReference>
<reference evidence="3 4" key="1">
    <citation type="submission" date="2016-09" db="EMBL/GenBank/DDBJ databases">
        <authorList>
            <person name="Capua I."/>
            <person name="De Benedictis P."/>
            <person name="Joannis T."/>
            <person name="Lombin L.H."/>
            <person name="Cattoli G."/>
        </authorList>
    </citation>
    <scope>NUCLEOTIDE SEQUENCE [LARGE SCALE GENOMIC DNA]</scope>
    <source>
        <strain evidence="3 4">IMI 309357</strain>
    </source>
</reference>
<dbReference type="Proteomes" id="UP000176998">
    <property type="component" value="Unassembled WGS sequence"/>
</dbReference>
<comment type="caution">
    <text evidence="3">The sequence shown here is derived from an EMBL/GenBank/DDBJ whole genome shotgun (WGS) entry which is preliminary data.</text>
</comment>
<gene>
    <name evidence="3" type="ORF">CORC01_06614</name>
</gene>
<dbReference type="AlphaFoldDB" id="A0A1G4B9L0"/>
<dbReference type="OrthoDB" id="4829462at2759"/>
<keyword evidence="2" id="KW-0732">Signal</keyword>
<evidence type="ECO:0000256" key="2">
    <source>
        <dbReference type="SAM" id="SignalP"/>
    </source>
</evidence>
<keyword evidence="1" id="KW-0472">Membrane</keyword>
<feature type="signal peptide" evidence="2">
    <location>
        <begin position="1"/>
        <end position="19"/>
    </location>
</feature>
<keyword evidence="1" id="KW-1133">Transmembrane helix</keyword>
<dbReference type="RefSeq" id="XP_022475251.1">
    <property type="nucleotide sequence ID" value="XM_022618253.1"/>
</dbReference>
<evidence type="ECO:0000313" key="4">
    <source>
        <dbReference type="Proteomes" id="UP000176998"/>
    </source>
</evidence>
<name>A0A1G4B9L0_9PEZI</name>
<keyword evidence="1" id="KW-0812">Transmembrane</keyword>
<sequence length="101" mass="11357">MSSYVLRLVLLAFTAVVTASPLEPSPTSTQSECTTTFTSYDPGFTGDYHPTTTVTLYNETVNVPHPLPGPQSFILLHFYSITPALFFICIMMLRQCNFRYH</sequence>
<protein>
    <submittedName>
        <fullName evidence="3">Uncharacterized protein</fullName>
    </submittedName>
</protein>
<feature type="chain" id="PRO_5009602633" evidence="2">
    <location>
        <begin position="20"/>
        <end position="101"/>
    </location>
</feature>